<feature type="signal peptide" evidence="1">
    <location>
        <begin position="1"/>
        <end position="26"/>
    </location>
</feature>
<keyword evidence="1" id="KW-0732">Signal</keyword>
<accession>A0ABP7PMJ0</accession>
<comment type="caution">
    <text evidence="2">The sequence shown here is derived from an EMBL/GenBank/DDBJ whole genome shotgun (WGS) entry which is preliminary data.</text>
</comment>
<keyword evidence="3" id="KW-1185">Reference proteome</keyword>
<name>A0ABP7PMJ0_9GAMM</name>
<evidence type="ECO:0000313" key="2">
    <source>
        <dbReference type="EMBL" id="GAA3967687.1"/>
    </source>
</evidence>
<sequence>MARRLAPRQSARLVLMLAVLSAPASAGLPALRDALAQDREYLRADTSESKAAMQELTTLAEFGLAEAHVMLAAEYARRNTWQDLEAASTHYQLAFEGGYSLALGDYARMLMKRPAMIETKAAWFKSALPQYPWFASFSSVRNTLDVYATFPEPFSEQAVDRLHDLYMRGCLEDCQGDYYRGLIADRRNLLDEAEQAYASAAQQSLRGLSAYFEFLGRSEGLKERFESFVQELEPEAETLPSEVVAGIGQRLQTLNESFSPLVVQWLDRAIAMGESEALLSRIEYMLALPEAFSYDDTAALIEQVRQTHPVRADLLKATLMTTLAWNRLDPESARDLLEQLKAAGSDEAWVGMGDLYSMGGLDEVDQYAAIREYEAVAARGNGAAFQKIAQIYRQGRSICIDHARAFAYAEFAQQLGEAKASVFIAELRPKLDDAAVASLDSLRAELKERFPSRHFR</sequence>
<organism evidence="2 3">
    <name type="scientific">Allohahella marinimesophila</name>
    <dbReference type="NCBI Taxonomy" id="1054972"/>
    <lineage>
        <taxon>Bacteria</taxon>
        <taxon>Pseudomonadati</taxon>
        <taxon>Pseudomonadota</taxon>
        <taxon>Gammaproteobacteria</taxon>
        <taxon>Oceanospirillales</taxon>
        <taxon>Hahellaceae</taxon>
        <taxon>Allohahella</taxon>
    </lineage>
</organism>
<reference evidence="3" key="1">
    <citation type="journal article" date="2019" name="Int. J. Syst. Evol. Microbiol.">
        <title>The Global Catalogue of Microorganisms (GCM) 10K type strain sequencing project: providing services to taxonomists for standard genome sequencing and annotation.</title>
        <authorList>
            <consortium name="The Broad Institute Genomics Platform"/>
            <consortium name="The Broad Institute Genome Sequencing Center for Infectious Disease"/>
            <person name="Wu L."/>
            <person name="Ma J."/>
        </authorList>
    </citation>
    <scope>NUCLEOTIDE SEQUENCE [LARGE SCALE GENOMIC DNA]</scope>
    <source>
        <strain evidence="3">JCM 17555</strain>
    </source>
</reference>
<evidence type="ECO:0000256" key="1">
    <source>
        <dbReference type="SAM" id="SignalP"/>
    </source>
</evidence>
<dbReference type="RefSeq" id="WP_344807180.1">
    <property type="nucleotide sequence ID" value="NZ_BAABBO010000011.1"/>
</dbReference>
<dbReference type="Proteomes" id="UP001501337">
    <property type="component" value="Unassembled WGS sequence"/>
</dbReference>
<feature type="chain" id="PRO_5047240683" description="Sel1 repeat family protein" evidence="1">
    <location>
        <begin position="27"/>
        <end position="456"/>
    </location>
</feature>
<evidence type="ECO:0008006" key="4">
    <source>
        <dbReference type="Google" id="ProtNLM"/>
    </source>
</evidence>
<dbReference type="Gene3D" id="1.25.40.10">
    <property type="entry name" value="Tetratricopeptide repeat domain"/>
    <property type="match status" value="1"/>
</dbReference>
<gene>
    <name evidence="2" type="ORF">GCM10022278_26800</name>
</gene>
<dbReference type="SUPFAM" id="SSF81901">
    <property type="entry name" value="HCP-like"/>
    <property type="match status" value="1"/>
</dbReference>
<dbReference type="EMBL" id="BAABBO010000011">
    <property type="protein sequence ID" value="GAA3967687.1"/>
    <property type="molecule type" value="Genomic_DNA"/>
</dbReference>
<proteinExistence type="predicted"/>
<dbReference type="InterPro" id="IPR011990">
    <property type="entry name" value="TPR-like_helical_dom_sf"/>
</dbReference>
<protein>
    <recommendedName>
        <fullName evidence="4">Sel1 repeat family protein</fullName>
    </recommendedName>
</protein>
<evidence type="ECO:0000313" key="3">
    <source>
        <dbReference type="Proteomes" id="UP001501337"/>
    </source>
</evidence>